<accession>A0A150XPY9</accession>
<name>A0A150XPY9_9BACT</name>
<dbReference type="RefSeq" id="WP_062302241.1">
    <property type="nucleotide sequence ID" value="NZ_LRPB01000046.1"/>
</dbReference>
<dbReference type="AlphaFoldDB" id="A0A150XPY9"/>
<dbReference type="EMBL" id="LRPB01000046">
    <property type="protein sequence ID" value="KYG80818.1"/>
    <property type="molecule type" value="Genomic_DNA"/>
</dbReference>
<comment type="caution">
    <text evidence="1">The sequence shown here is derived from an EMBL/GenBank/DDBJ whole genome shotgun (WGS) entry which is preliminary data.</text>
</comment>
<sequence>MENIYTYIMEFRGGTYTTQVKSNNLETSIKDWTDRIHEEQKQIGQLGLKTIKEIKEQLLRKDSDEKPVFLNGLMNVWYFTVSTKKGFGTVHIIKTEKE</sequence>
<evidence type="ECO:0000313" key="1">
    <source>
        <dbReference type="EMBL" id="KYG80818.1"/>
    </source>
</evidence>
<evidence type="ECO:0000313" key="2">
    <source>
        <dbReference type="Proteomes" id="UP000075663"/>
    </source>
</evidence>
<gene>
    <name evidence="1" type="ORF">AWW67_08325</name>
</gene>
<dbReference type="Proteomes" id="UP000075663">
    <property type="component" value="Unassembled WGS sequence"/>
</dbReference>
<proteinExistence type="predicted"/>
<protein>
    <submittedName>
        <fullName evidence="1">Uncharacterized protein</fullName>
    </submittedName>
</protein>
<reference evidence="1 2" key="1">
    <citation type="submission" date="2016-01" db="EMBL/GenBank/DDBJ databases">
        <title>Genome sequencing of Roseivirga seohaensis SW-152.</title>
        <authorList>
            <person name="Selvaratnam C."/>
            <person name="Thevarajoo S."/>
            <person name="Goh K.M."/>
            <person name="Ee R."/>
            <person name="Chan K.-G."/>
            <person name="Chong C.S."/>
        </authorList>
    </citation>
    <scope>NUCLEOTIDE SEQUENCE [LARGE SCALE GENOMIC DNA]</scope>
    <source>
        <strain evidence="1 2">SW-152</strain>
    </source>
</reference>
<organism evidence="1 2">
    <name type="scientific">Roseivirga seohaensis</name>
    <dbReference type="NCBI Taxonomy" id="1914963"/>
    <lineage>
        <taxon>Bacteria</taxon>
        <taxon>Pseudomonadati</taxon>
        <taxon>Bacteroidota</taxon>
        <taxon>Cytophagia</taxon>
        <taxon>Cytophagales</taxon>
        <taxon>Roseivirgaceae</taxon>
        <taxon>Roseivirga</taxon>
    </lineage>
</organism>